<sequence length="219" mass="25421">MEENTKASEEYLLNLESIEEWKKGGEDFENNIELLKDITMDLVHKYGSPKFPKFSDEIVKGVEELFVLHYSRASEDHRRTLLKLIGILPYDEKVASVLFTYDLVKILLNATGLVPEATKVDGFRVVFEALRTLHHALHVSDSVQQIFIENCEELLFERMKCCLSHLKEDEEVTQKPQFYFLNNASEILIEELLYSDLRLAFVSCLSSVKLQVCYFLNNF</sequence>
<evidence type="ECO:0000313" key="2">
    <source>
        <dbReference type="WBParaSite" id="PS1159_v2.g17703.t1"/>
    </source>
</evidence>
<proteinExistence type="predicted"/>
<name>A0AC35FK26_9BILA</name>
<organism evidence="1 2">
    <name type="scientific">Panagrolaimus sp. PS1159</name>
    <dbReference type="NCBI Taxonomy" id="55785"/>
    <lineage>
        <taxon>Eukaryota</taxon>
        <taxon>Metazoa</taxon>
        <taxon>Ecdysozoa</taxon>
        <taxon>Nematoda</taxon>
        <taxon>Chromadorea</taxon>
        <taxon>Rhabditida</taxon>
        <taxon>Tylenchina</taxon>
        <taxon>Panagrolaimomorpha</taxon>
        <taxon>Panagrolaimoidea</taxon>
        <taxon>Panagrolaimidae</taxon>
        <taxon>Panagrolaimus</taxon>
    </lineage>
</organism>
<reference evidence="2" key="1">
    <citation type="submission" date="2022-11" db="UniProtKB">
        <authorList>
            <consortium name="WormBaseParasite"/>
        </authorList>
    </citation>
    <scope>IDENTIFICATION</scope>
</reference>
<protein>
    <submittedName>
        <fullName evidence="2">Uncharacterized protein</fullName>
    </submittedName>
</protein>
<dbReference type="WBParaSite" id="PS1159_v2.g17703.t1">
    <property type="protein sequence ID" value="PS1159_v2.g17703.t1"/>
    <property type="gene ID" value="PS1159_v2.g17703"/>
</dbReference>
<dbReference type="Proteomes" id="UP000887580">
    <property type="component" value="Unplaced"/>
</dbReference>
<accession>A0AC35FK26</accession>
<evidence type="ECO:0000313" key="1">
    <source>
        <dbReference type="Proteomes" id="UP000887580"/>
    </source>
</evidence>